<dbReference type="PANTHER" id="PTHR13395:SF6">
    <property type="entry name" value="SISTER CHROMATID COHESION PROTEIN DCC1"/>
    <property type="match status" value="1"/>
</dbReference>
<comment type="similarity">
    <text evidence="1">Belongs to the DCC1 family.</text>
</comment>
<dbReference type="Proteomes" id="UP000076761">
    <property type="component" value="Unassembled WGS sequence"/>
</dbReference>
<sequence>MSETEVVFSYSSADAGTFKLLELPPDLLKLVEAAMEGSHSLSLSVKGGPEEDAVLCTDDKTYTMRSVVLSNSVLVVTPPKPEQEQTDGIVIRDQLHDVIELVPSLPKLHKLKGVLRGTEYDETHEDEEMMDADEQTENSSLPRKFTYTDAMQLQASEGELRRGLRDMRILDIGGRLRPISPSYLNMILELILNYLVSESLPHDAVPVDQLVSALEDDHEIRRQVTLQVLTWFGVIDGSIWEINVEEVLKQVALGILRHYKDEAIAEDEFIARWKRAVGDAFEAKVSLKLLEGNYLSTTLPNRFPAVLALLYFPSSSLPIDPAARFTDLFLTRLKWKAQDIAPYLADIAVDAKERDKLLLKYARATTDAEGVWYTSRNKI</sequence>
<protein>
    <recommendedName>
        <fullName evidence="5">Sister chromatid cohesion protein Dcc1</fullName>
    </recommendedName>
</protein>
<dbReference type="GO" id="GO:0031390">
    <property type="term" value="C:Ctf18 RFC-like complex"/>
    <property type="evidence" value="ECO:0007669"/>
    <property type="project" value="InterPro"/>
</dbReference>
<dbReference type="GO" id="GO:0034088">
    <property type="term" value="P:maintenance of mitotic sister chromatid cohesion"/>
    <property type="evidence" value="ECO:0007669"/>
    <property type="project" value="TreeGrafter"/>
</dbReference>
<dbReference type="GO" id="GO:0000775">
    <property type="term" value="C:chromosome, centromeric region"/>
    <property type="evidence" value="ECO:0007669"/>
    <property type="project" value="TreeGrafter"/>
</dbReference>
<gene>
    <name evidence="3" type="ORF">NEOLEDRAFT_1162040</name>
</gene>
<organism evidence="3 4">
    <name type="scientific">Neolentinus lepideus HHB14362 ss-1</name>
    <dbReference type="NCBI Taxonomy" id="1314782"/>
    <lineage>
        <taxon>Eukaryota</taxon>
        <taxon>Fungi</taxon>
        <taxon>Dikarya</taxon>
        <taxon>Basidiomycota</taxon>
        <taxon>Agaricomycotina</taxon>
        <taxon>Agaricomycetes</taxon>
        <taxon>Gloeophyllales</taxon>
        <taxon>Gloeophyllaceae</taxon>
        <taxon>Neolentinus</taxon>
    </lineage>
</organism>
<dbReference type="OrthoDB" id="276989at2759"/>
<keyword evidence="4" id="KW-1185">Reference proteome</keyword>
<dbReference type="Pfam" id="PF09724">
    <property type="entry name" value="Dcc1"/>
    <property type="match status" value="1"/>
</dbReference>
<evidence type="ECO:0008006" key="5">
    <source>
        <dbReference type="Google" id="ProtNLM"/>
    </source>
</evidence>
<evidence type="ECO:0000313" key="3">
    <source>
        <dbReference type="EMBL" id="KZT26783.1"/>
    </source>
</evidence>
<accession>A0A165TJZ8</accession>
<dbReference type="GO" id="GO:0006260">
    <property type="term" value="P:DNA replication"/>
    <property type="evidence" value="ECO:0007669"/>
    <property type="project" value="UniProtKB-KW"/>
</dbReference>
<dbReference type="InterPro" id="IPR019128">
    <property type="entry name" value="Dcc1"/>
</dbReference>
<dbReference type="AlphaFoldDB" id="A0A165TJZ8"/>
<name>A0A165TJZ8_9AGAM</name>
<evidence type="ECO:0000256" key="1">
    <source>
        <dbReference type="ARBA" id="ARBA00007017"/>
    </source>
</evidence>
<evidence type="ECO:0000313" key="4">
    <source>
        <dbReference type="Proteomes" id="UP000076761"/>
    </source>
</evidence>
<evidence type="ECO:0000256" key="2">
    <source>
        <dbReference type="ARBA" id="ARBA00022705"/>
    </source>
</evidence>
<dbReference type="FunCoup" id="A0A165TJZ8">
    <property type="interactions" value="279"/>
</dbReference>
<dbReference type="InParanoid" id="A0A165TJZ8"/>
<dbReference type="GO" id="GO:0000785">
    <property type="term" value="C:chromatin"/>
    <property type="evidence" value="ECO:0007669"/>
    <property type="project" value="TreeGrafter"/>
</dbReference>
<proteinExistence type="inferred from homology"/>
<keyword evidence="2" id="KW-0235">DNA replication</keyword>
<dbReference type="EMBL" id="KV425565">
    <property type="protein sequence ID" value="KZT26783.1"/>
    <property type="molecule type" value="Genomic_DNA"/>
</dbReference>
<dbReference type="STRING" id="1314782.A0A165TJZ8"/>
<dbReference type="PANTHER" id="PTHR13395">
    <property type="entry name" value="SISTER CHROMATID COHESION PROTEIN DCC1-RELATED"/>
    <property type="match status" value="1"/>
</dbReference>
<reference evidence="3 4" key="1">
    <citation type="journal article" date="2016" name="Mol. Biol. Evol.">
        <title>Comparative Genomics of Early-Diverging Mushroom-Forming Fungi Provides Insights into the Origins of Lignocellulose Decay Capabilities.</title>
        <authorList>
            <person name="Nagy L.G."/>
            <person name="Riley R."/>
            <person name="Tritt A."/>
            <person name="Adam C."/>
            <person name="Daum C."/>
            <person name="Floudas D."/>
            <person name="Sun H."/>
            <person name="Yadav J.S."/>
            <person name="Pangilinan J."/>
            <person name="Larsson K.H."/>
            <person name="Matsuura K."/>
            <person name="Barry K."/>
            <person name="Labutti K."/>
            <person name="Kuo R."/>
            <person name="Ohm R.A."/>
            <person name="Bhattacharya S.S."/>
            <person name="Shirouzu T."/>
            <person name="Yoshinaga Y."/>
            <person name="Martin F.M."/>
            <person name="Grigoriev I.V."/>
            <person name="Hibbett D.S."/>
        </authorList>
    </citation>
    <scope>NUCLEOTIDE SEQUENCE [LARGE SCALE GENOMIC DNA]</scope>
    <source>
        <strain evidence="3 4">HHB14362 ss-1</strain>
    </source>
</reference>